<protein>
    <submittedName>
        <fullName evidence="2">SCO4225 family membrane protein</fullName>
    </submittedName>
</protein>
<dbReference type="RefSeq" id="WP_386342578.1">
    <property type="nucleotide sequence ID" value="NZ_JBHSFG010000028.1"/>
</dbReference>
<dbReference type="NCBIfam" id="NF046119">
    <property type="entry name" value="memb_SCO4225"/>
    <property type="match status" value="1"/>
</dbReference>
<gene>
    <name evidence="2" type="ORF">ACFPH6_16890</name>
</gene>
<dbReference type="InterPro" id="IPR057702">
    <property type="entry name" value="DUF7942"/>
</dbReference>
<evidence type="ECO:0000313" key="2">
    <source>
        <dbReference type="EMBL" id="MFC4466181.1"/>
    </source>
</evidence>
<dbReference type="Proteomes" id="UP001596012">
    <property type="component" value="Unassembled WGS sequence"/>
</dbReference>
<sequence>MAASSRSLAQNLRHHLANPAALGYLALVAAVGVWVGVDALFVEHADASLAGFWLFVVTAPTSFLFLALPGALPFIGVAVGAVAQASALGAAYRWFRNRPAQRAGISNA</sequence>
<keyword evidence="1" id="KW-0472">Membrane</keyword>
<comment type="caution">
    <text evidence="2">The sequence shown here is derived from an EMBL/GenBank/DDBJ whole genome shotgun (WGS) entry which is preliminary data.</text>
</comment>
<accession>A0ABV8YPJ6</accession>
<evidence type="ECO:0000313" key="3">
    <source>
        <dbReference type="Proteomes" id="UP001596012"/>
    </source>
</evidence>
<proteinExistence type="predicted"/>
<keyword evidence="1" id="KW-1133">Transmembrane helix</keyword>
<keyword evidence="1" id="KW-0812">Transmembrane</keyword>
<keyword evidence="3" id="KW-1185">Reference proteome</keyword>
<feature type="transmembrane region" description="Helical" evidence="1">
    <location>
        <begin position="49"/>
        <end position="68"/>
    </location>
</feature>
<dbReference type="Pfam" id="PF25637">
    <property type="entry name" value="DUF7942"/>
    <property type="match status" value="1"/>
</dbReference>
<evidence type="ECO:0000256" key="1">
    <source>
        <dbReference type="SAM" id="Phobius"/>
    </source>
</evidence>
<organism evidence="2 3">
    <name type="scientific">Streptomyces xiangluensis</name>
    <dbReference type="NCBI Taxonomy" id="2665720"/>
    <lineage>
        <taxon>Bacteria</taxon>
        <taxon>Bacillati</taxon>
        <taxon>Actinomycetota</taxon>
        <taxon>Actinomycetes</taxon>
        <taxon>Kitasatosporales</taxon>
        <taxon>Streptomycetaceae</taxon>
        <taxon>Streptomyces</taxon>
    </lineage>
</organism>
<feature type="transmembrane region" description="Helical" evidence="1">
    <location>
        <begin position="74"/>
        <end position="95"/>
    </location>
</feature>
<feature type="transmembrane region" description="Helical" evidence="1">
    <location>
        <begin position="20"/>
        <end position="42"/>
    </location>
</feature>
<reference evidence="3" key="1">
    <citation type="journal article" date="2019" name="Int. J. Syst. Evol. Microbiol.">
        <title>The Global Catalogue of Microorganisms (GCM) 10K type strain sequencing project: providing services to taxonomists for standard genome sequencing and annotation.</title>
        <authorList>
            <consortium name="The Broad Institute Genomics Platform"/>
            <consortium name="The Broad Institute Genome Sequencing Center for Infectious Disease"/>
            <person name="Wu L."/>
            <person name="Ma J."/>
        </authorList>
    </citation>
    <scope>NUCLEOTIDE SEQUENCE [LARGE SCALE GENOMIC DNA]</scope>
    <source>
        <strain evidence="3">DT43</strain>
    </source>
</reference>
<dbReference type="EMBL" id="JBHSFG010000028">
    <property type="protein sequence ID" value="MFC4466181.1"/>
    <property type="molecule type" value="Genomic_DNA"/>
</dbReference>
<name>A0ABV8YPJ6_9ACTN</name>